<reference evidence="3 4" key="1">
    <citation type="journal article" date="2018" name="PLoS Genet.">
        <title>Population sequencing reveals clonal diversity and ancestral inbreeding in the grapevine cultivar Chardonnay.</title>
        <authorList>
            <person name="Roach M.J."/>
            <person name="Johnson D.L."/>
            <person name="Bohlmann J."/>
            <person name="van Vuuren H.J."/>
            <person name="Jones S.J."/>
            <person name="Pretorius I.S."/>
            <person name="Schmidt S.A."/>
            <person name="Borneman A.R."/>
        </authorList>
    </citation>
    <scope>NUCLEOTIDE SEQUENCE [LARGE SCALE GENOMIC DNA]</scope>
    <source>
        <strain evidence="4">cv. Chardonnay</strain>
        <tissue evidence="3">Leaf</tissue>
    </source>
</reference>
<dbReference type="EMBL" id="QGNW01001179">
    <property type="protein sequence ID" value="RVW51776.1"/>
    <property type="molecule type" value="Genomic_DNA"/>
</dbReference>
<protein>
    <submittedName>
        <fullName evidence="3">Kinesin-like protein KIN-7F</fullName>
    </submittedName>
</protein>
<dbReference type="PANTHER" id="PTHR47968">
    <property type="entry name" value="CENTROMERE PROTEIN E"/>
    <property type="match status" value="1"/>
</dbReference>
<dbReference type="AlphaFoldDB" id="A0A438EVR3"/>
<accession>A0A438EVR3</accession>
<evidence type="ECO:0000313" key="4">
    <source>
        <dbReference type="Proteomes" id="UP000288805"/>
    </source>
</evidence>
<dbReference type="GO" id="GO:0007018">
    <property type="term" value="P:microtubule-based movement"/>
    <property type="evidence" value="ECO:0007669"/>
    <property type="project" value="InterPro"/>
</dbReference>
<feature type="domain" description="NPK1-activating kinesin-like protein C-terminal" evidence="2">
    <location>
        <begin position="116"/>
        <end position="244"/>
    </location>
</feature>
<dbReference type="GO" id="GO:0003777">
    <property type="term" value="F:microtubule motor activity"/>
    <property type="evidence" value="ECO:0007669"/>
    <property type="project" value="InterPro"/>
</dbReference>
<comment type="caution">
    <text evidence="3">The sequence shown here is derived from an EMBL/GenBank/DDBJ whole genome shotgun (WGS) entry which is preliminary data.</text>
</comment>
<dbReference type="Pfam" id="PF11995">
    <property type="entry name" value="DUF3490"/>
    <property type="match status" value="1"/>
</dbReference>
<sequence>MYCSSSPWFEKEEKDKYTPSNVFEKDFIGRPEGFQKKLASLNYDTEIDKLSRKGGQTFRGSSSVDQLKEQVVTTSTDEDVTSLNTYVAGLKEMAKFQYEERLADDQNVLLPTVSRDPADSIYMEVELRRLSFLKDTFSRGNQTVVDGQALTPASSVRALRREREMLCKQMQKKLSEDERMSLFLKWGVQLNAKNRRLQLAYRLWTDTEDMNHISESANIVARLTRFVQPEEAFKEMFGLNFTPRRMSRRSHSWKLNIKPFL</sequence>
<gene>
    <name evidence="3" type="primary">KIN7F_0</name>
    <name evidence="3" type="ORF">CK203_066752</name>
</gene>
<name>A0A438EVR3_VITVI</name>
<keyword evidence="1" id="KW-0493">Microtubule</keyword>
<dbReference type="InterPro" id="IPR027640">
    <property type="entry name" value="Kinesin-like_fam"/>
</dbReference>
<dbReference type="InterPro" id="IPR021881">
    <property type="entry name" value="NACK_C"/>
</dbReference>
<evidence type="ECO:0000313" key="3">
    <source>
        <dbReference type="EMBL" id="RVW51776.1"/>
    </source>
</evidence>
<dbReference type="PANTHER" id="PTHR47968:SF55">
    <property type="entry name" value="KINESIN-LIKE PROTEIN KIN-7H"/>
    <property type="match status" value="1"/>
</dbReference>
<evidence type="ECO:0000259" key="2">
    <source>
        <dbReference type="Pfam" id="PF11995"/>
    </source>
</evidence>
<proteinExistence type="predicted"/>
<dbReference type="GO" id="GO:0005874">
    <property type="term" value="C:microtubule"/>
    <property type="evidence" value="ECO:0007669"/>
    <property type="project" value="UniProtKB-KW"/>
</dbReference>
<evidence type="ECO:0000256" key="1">
    <source>
        <dbReference type="ARBA" id="ARBA00022701"/>
    </source>
</evidence>
<organism evidence="3 4">
    <name type="scientific">Vitis vinifera</name>
    <name type="common">Grape</name>
    <dbReference type="NCBI Taxonomy" id="29760"/>
    <lineage>
        <taxon>Eukaryota</taxon>
        <taxon>Viridiplantae</taxon>
        <taxon>Streptophyta</taxon>
        <taxon>Embryophyta</taxon>
        <taxon>Tracheophyta</taxon>
        <taxon>Spermatophyta</taxon>
        <taxon>Magnoliopsida</taxon>
        <taxon>eudicotyledons</taxon>
        <taxon>Gunneridae</taxon>
        <taxon>Pentapetalae</taxon>
        <taxon>rosids</taxon>
        <taxon>Vitales</taxon>
        <taxon>Vitaceae</taxon>
        <taxon>Viteae</taxon>
        <taxon>Vitis</taxon>
    </lineage>
</organism>
<dbReference type="Proteomes" id="UP000288805">
    <property type="component" value="Unassembled WGS sequence"/>
</dbReference>